<dbReference type="AlphaFoldDB" id="A0A4R7RYB0"/>
<dbReference type="GO" id="GO:0047372">
    <property type="term" value="F:monoacylglycerol lipase activity"/>
    <property type="evidence" value="ECO:0007669"/>
    <property type="project" value="TreeGrafter"/>
</dbReference>
<dbReference type="SUPFAM" id="SSF53474">
    <property type="entry name" value="alpha/beta-Hydrolases"/>
    <property type="match status" value="1"/>
</dbReference>
<evidence type="ECO:0000313" key="5">
    <source>
        <dbReference type="Proteomes" id="UP000295662"/>
    </source>
</evidence>
<organism evidence="4 5">
    <name type="scientific">Prosthecobacter fusiformis</name>
    <dbReference type="NCBI Taxonomy" id="48464"/>
    <lineage>
        <taxon>Bacteria</taxon>
        <taxon>Pseudomonadati</taxon>
        <taxon>Verrucomicrobiota</taxon>
        <taxon>Verrucomicrobiia</taxon>
        <taxon>Verrucomicrobiales</taxon>
        <taxon>Verrucomicrobiaceae</taxon>
        <taxon>Prosthecobacter</taxon>
    </lineage>
</organism>
<evidence type="ECO:0000259" key="3">
    <source>
        <dbReference type="Pfam" id="PF12697"/>
    </source>
</evidence>
<evidence type="ECO:0000256" key="2">
    <source>
        <dbReference type="PIRSR" id="PIRSR005211-1"/>
    </source>
</evidence>
<sequence length="318" mass="35390">MPVITSSYQAPRFLRNGHVQTVLPTFLPRARPPQPKHQRLELDDGDFLDLRWYHAGNKRLAILSHGLEGSAEAIYIRSMSAALLHAGWNVLAWNFRGCGGVANRLPRSYHSGESNDLRSVIDHASDAYPQIALVGFSLGGNITLKCIGEAPPHPHIVAAVAVSAPVDLASSARVLDERTDNRIYLKRFLNTLVLKIEAKARLFPKNFDIKGIRAIRTIKEFDDRFTAPMHGFLDADDYWERASSLPHLAKIKVPSLLLNALNDPLLTTPSFPQELAFHSASLHLETPSYGGHVGFLDYRLRGWHERRVVDFINAASAA</sequence>
<name>A0A4R7RYB0_9BACT</name>
<dbReference type="PIRSF" id="PIRSF005211">
    <property type="entry name" value="Ab_hydro_YheT"/>
    <property type="match status" value="1"/>
</dbReference>
<proteinExistence type="inferred from homology"/>
<dbReference type="PANTHER" id="PTHR10794">
    <property type="entry name" value="ABHYDROLASE DOMAIN-CONTAINING PROTEIN"/>
    <property type="match status" value="1"/>
</dbReference>
<comment type="caution">
    <text evidence="4">The sequence shown here is derived from an EMBL/GenBank/DDBJ whole genome shotgun (WGS) entry which is preliminary data.</text>
</comment>
<gene>
    <name evidence="4" type="ORF">EI77_02028</name>
</gene>
<comment type="similarity">
    <text evidence="1">Belongs to the AB hydrolase superfamily. AB hydrolase 4 family.</text>
</comment>
<feature type="active site" description="Charge relay system" evidence="2">
    <location>
        <position position="292"/>
    </location>
</feature>
<keyword evidence="5" id="KW-1185">Reference proteome</keyword>
<dbReference type="InterPro" id="IPR050960">
    <property type="entry name" value="AB_hydrolase_4_sf"/>
</dbReference>
<dbReference type="OrthoDB" id="332676at2"/>
<dbReference type="EMBL" id="SOCA01000003">
    <property type="protein sequence ID" value="TDU70910.1"/>
    <property type="molecule type" value="Genomic_DNA"/>
</dbReference>
<dbReference type="Gene3D" id="3.40.50.1820">
    <property type="entry name" value="alpha/beta hydrolase"/>
    <property type="match status" value="1"/>
</dbReference>
<protein>
    <recommendedName>
        <fullName evidence="3">AB hydrolase-1 domain-containing protein</fullName>
    </recommendedName>
</protein>
<dbReference type="InterPro" id="IPR029058">
    <property type="entry name" value="AB_hydrolase_fold"/>
</dbReference>
<reference evidence="4 5" key="1">
    <citation type="submission" date="2019-03" db="EMBL/GenBank/DDBJ databases">
        <title>Genomic Encyclopedia of Archaeal and Bacterial Type Strains, Phase II (KMG-II): from individual species to whole genera.</title>
        <authorList>
            <person name="Goeker M."/>
        </authorList>
    </citation>
    <scope>NUCLEOTIDE SEQUENCE [LARGE SCALE GENOMIC DNA]</scope>
    <source>
        <strain evidence="4 5">ATCC 25309</strain>
    </source>
</reference>
<dbReference type="Proteomes" id="UP000295662">
    <property type="component" value="Unassembled WGS sequence"/>
</dbReference>
<dbReference type="InterPro" id="IPR012020">
    <property type="entry name" value="ABHD4"/>
</dbReference>
<evidence type="ECO:0000313" key="4">
    <source>
        <dbReference type="EMBL" id="TDU70910.1"/>
    </source>
</evidence>
<dbReference type="InterPro" id="IPR000073">
    <property type="entry name" value="AB_hydrolase_1"/>
</dbReference>
<dbReference type="RefSeq" id="WP_133795113.1">
    <property type="nucleotide sequence ID" value="NZ_SOCA01000003.1"/>
</dbReference>
<dbReference type="GO" id="GO:0034338">
    <property type="term" value="F:short-chain carboxylesterase activity"/>
    <property type="evidence" value="ECO:0007669"/>
    <property type="project" value="TreeGrafter"/>
</dbReference>
<evidence type="ECO:0000256" key="1">
    <source>
        <dbReference type="ARBA" id="ARBA00010884"/>
    </source>
</evidence>
<accession>A0A4R7RYB0</accession>
<dbReference type="Pfam" id="PF12697">
    <property type="entry name" value="Abhydrolase_6"/>
    <property type="match status" value="1"/>
</dbReference>
<feature type="active site" description="Charge relay system" evidence="2">
    <location>
        <position position="263"/>
    </location>
</feature>
<feature type="active site" description="Charge relay system" evidence="2">
    <location>
        <position position="137"/>
    </location>
</feature>
<dbReference type="PANTHER" id="PTHR10794:SF94">
    <property type="entry name" value="ESTERASE YHET-RELATED"/>
    <property type="match status" value="1"/>
</dbReference>
<feature type="domain" description="AB hydrolase-1" evidence="3">
    <location>
        <begin position="76"/>
        <end position="297"/>
    </location>
</feature>